<sequence length="135" mass="15832">AESDFIDYRIEEMEEQRKTQTEQISIDTEFYRENPLKVSMKLDPSNNKLDKNIEVEPPQEKSTDSISENQNSYLSSEIHKRRRKEDNESPMEMDTNTVQSEIGLEEKFVSRDKNIESKEKNLSQLELSLNNSKGK</sequence>
<feature type="compositionally biased region" description="Polar residues" evidence="1">
    <location>
        <begin position="64"/>
        <end position="75"/>
    </location>
</feature>
<accession>A0ABN7XBW1</accession>
<dbReference type="EMBL" id="CAJVQB010115708">
    <property type="protein sequence ID" value="CAG8852743.1"/>
    <property type="molecule type" value="Genomic_DNA"/>
</dbReference>
<evidence type="ECO:0000313" key="3">
    <source>
        <dbReference type="Proteomes" id="UP000789901"/>
    </source>
</evidence>
<comment type="caution">
    <text evidence="2">The sequence shown here is derived from an EMBL/GenBank/DDBJ whole genome shotgun (WGS) entry which is preliminary data.</text>
</comment>
<feature type="non-terminal residue" evidence="2">
    <location>
        <position position="1"/>
    </location>
</feature>
<name>A0ABN7XBW1_GIGMA</name>
<gene>
    <name evidence="2" type="ORF">GMARGA_LOCUS41564</name>
</gene>
<reference evidence="2 3" key="1">
    <citation type="submission" date="2021-06" db="EMBL/GenBank/DDBJ databases">
        <authorList>
            <person name="Kallberg Y."/>
            <person name="Tangrot J."/>
            <person name="Rosling A."/>
        </authorList>
    </citation>
    <scope>NUCLEOTIDE SEQUENCE [LARGE SCALE GENOMIC DNA]</scope>
    <source>
        <strain evidence="2 3">120-4 pot B 10/14</strain>
    </source>
</reference>
<evidence type="ECO:0000256" key="1">
    <source>
        <dbReference type="SAM" id="MobiDB-lite"/>
    </source>
</evidence>
<keyword evidence="3" id="KW-1185">Reference proteome</keyword>
<organism evidence="2 3">
    <name type="scientific">Gigaspora margarita</name>
    <dbReference type="NCBI Taxonomy" id="4874"/>
    <lineage>
        <taxon>Eukaryota</taxon>
        <taxon>Fungi</taxon>
        <taxon>Fungi incertae sedis</taxon>
        <taxon>Mucoromycota</taxon>
        <taxon>Glomeromycotina</taxon>
        <taxon>Glomeromycetes</taxon>
        <taxon>Diversisporales</taxon>
        <taxon>Gigasporaceae</taxon>
        <taxon>Gigaspora</taxon>
    </lineage>
</organism>
<dbReference type="Proteomes" id="UP000789901">
    <property type="component" value="Unassembled WGS sequence"/>
</dbReference>
<feature type="compositionally biased region" description="Basic and acidic residues" evidence="1">
    <location>
        <begin position="48"/>
        <end position="63"/>
    </location>
</feature>
<proteinExistence type="predicted"/>
<evidence type="ECO:0000313" key="2">
    <source>
        <dbReference type="EMBL" id="CAG8852743.1"/>
    </source>
</evidence>
<feature type="region of interest" description="Disordered" evidence="1">
    <location>
        <begin position="37"/>
        <end position="105"/>
    </location>
</feature>
<feature type="non-terminal residue" evidence="2">
    <location>
        <position position="135"/>
    </location>
</feature>
<protein>
    <submittedName>
        <fullName evidence="2">10263_t:CDS:1</fullName>
    </submittedName>
</protein>